<keyword evidence="2" id="KW-1185">Reference proteome</keyword>
<organism evidence="1 2">
    <name type="scientific">Pseudotabrizicola sediminis</name>
    <dbReference type="NCBI Taxonomy" id="2486418"/>
    <lineage>
        <taxon>Bacteria</taxon>
        <taxon>Pseudomonadati</taxon>
        <taxon>Pseudomonadota</taxon>
        <taxon>Alphaproteobacteria</taxon>
        <taxon>Rhodobacterales</taxon>
        <taxon>Paracoccaceae</taxon>
        <taxon>Pseudotabrizicola</taxon>
    </lineage>
</organism>
<proteinExistence type="predicted"/>
<name>A0ABY2KGZ9_9RHOB</name>
<comment type="caution">
    <text evidence="1">The sequence shown here is derived from an EMBL/GenBank/DDBJ whole genome shotgun (WGS) entry which is preliminary data.</text>
</comment>
<gene>
    <name evidence="1" type="ORF">EEB11_18120</name>
</gene>
<sequence>MTDHLTEDEVLAAIPRLTRTRLVAFVETELVIPLCRENEFGSPHVFRQIDCARMQLMCDLTDDLDLDEHALSVVLTLIDQLHDMRHDLLALARAVEAEPLDVRARIGSAIAKRLR</sequence>
<reference evidence="1 2" key="1">
    <citation type="submission" date="2018-11" db="EMBL/GenBank/DDBJ databases">
        <title>Tabrizicola sp. isolated from sediment of alpine lake.</title>
        <authorList>
            <person name="Liu Z."/>
        </authorList>
    </citation>
    <scope>NUCLEOTIDE SEQUENCE [LARGE SCALE GENOMIC DNA]</scope>
    <source>
        <strain evidence="1 2">DRYC-M-16</strain>
    </source>
</reference>
<dbReference type="EMBL" id="RPEM01000021">
    <property type="protein sequence ID" value="TGD41535.1"/>
    <property type="molecule type" value="Genomic_DNA"/>
</dbReference>
<accession>A0ABY2KGZ9</accession>
<dbReference type="Gene3D" id="1.10.1660.10">
    <property type="match status" value="1"/>
</dbReference>
<dbReference type="Proteomes" id="UP000297741">
    <property type="component" value="Unassembled WGS sequence"/>
</dbReference>
<protein>
    <recommendedName>
        <fullName evidence="3">Chaperone modulatory protein CbpM</fullName>
    </recommendedName>
</protein>
<evidence type="ECO:0000313" key="1">
    <source>
        <dbReference type="EMBL" id="TGD41535.1"/>
    </source>
</evidence>
<dbReference type="RefSeq" id="WP_135433801.1">
    <property type="nucleotide sequence ID" value="NZ_RPEM01000021.1"/>
</dbReference>
<evidence type="ECO:0000313" key="2">
    <source>
        <dbReference type="Proteomes" id="UP000297741"/>
    </source>
</evidence>
<evidence type="ECO:0008006" key="3">
    <source>
        <dbReference type="Google" id="ProtNLM"/>
    </source>
</evidence>